<dbReference type="Gene3D" id="3.40.50.360">
    <property type="match status" value="1"/>
</dbReference>
<evidence type="ECO:0000256" key="1">
    <source>
        <dbReference type="ARBA" id="ARBA00023002"/>
    </source>
</evidence>
<dbReference type="PANTHER" id="PTHR47307:SF1">
    <property type="entry name" value="GLUTATHIONE-REGULATED POTASSIUM-EFFLUX SYSTEM ANCILLARY PROTEIN KEFG"/>
    <property type="match status" value="1"/>
</dbReference>
<dbReference type="RefSeq" id="WP_205087283.1">
    <property type="nucleotide sequence ID" value="NZ_JACJLA010000002.1"/>
</dbReference>
<evidence type="ECO:0000313" key="4">
    <source>
        <dbReference type="Proteomes" id="UP000707138"/>
    </source>
</evidence>
<organism evidence="3 4">
    <name type="scientific">Veillonella magna</name>
    <dbReference type="NCBI Taxonomy" id="464322"/>
    <lineage>
        <taxon>Bacteria</taxon>
        <taxon>Bacillati</taxon>
        <taxon>Bacillota</taxon>
        <taxon>Negativicutes</taxon>
        <taxon>Veillonellales</taxon>
        <taxon>Veillonellaceae</taxon>
        <taxon>Veillonella</taxon>
    </lineage>
</organism>
<reference evidence="3 4" key="1">
    <citation type="journal article" date="2021" name="Sci. Rep.">
        <title>The distribution of antibiotic resistance genes in chicken gut microbiota commensals.</title>
        <authorList>
            <person name="Juricova H."/>
            <person name="Matiasovicova J."/>
            <person name="Kubasova T."/>
            <person name="Cejkova D."/>
            <person name="Rychlik I."/>
        </authorList>
    </citation>
    <scope>NUCLEOTIDE SEQUENCE [LARGE SCALE GENOMIC DNA]</scope>
    <source>
        <strain evidence="3 4">An537</strain>
    </source>
</reference>
<comment type="caution">
    <text evidence="3">The sequence shown here is derived from an EMBL/GenBank/DDBJ whole genome shotgun (WGS) entry which is preliminary data.</text>
</comment>
<dbReference type="InterPro" id="IPR003680">
    <property type="entry name" value="Flavodoxin_fold"/>
</dbReference>
<dbReference type="PANTHER" id="PTHR47307">
    <property type="entry name" value="GLUTATHIONE-REGULATED POTASSIUM-EFFLUX SYSTEM ANCILLARY PROTEIN KEFG"/>
    <property type="match status" value="1"/>
</dbReference>
<dbReference type="EMBL" id="JACJLA010000002">
    <property type="protein sequence ID" value="MBM6911963.1"/>
    <property type="molecule type" value="Genomic_DNA"/>
</dbReference>
<protein>
    <submittedName>
        <fullName evidence="3">NAD(P)H-dependent oxidoreductase</fullName>
    </submittedName>
</protein>
<accession>A0ABS2GFM8</accession>
<evidence type="ECO:0000313" key="3">
    <source>
        <dbReference type="EMBL" id="MBM6911963.1"/>
    </source>
</evidence>
<proteinExistence type="predicted"/>
<name>A0ABS2GFM8_9FIRM</name>
<keyword evidence="4" id="KW-1185">Reference proteome</keyword>
<dbReference type="InterPro" id="IPR029039">
    <property type="entry name" value="Flavoprotein-like_sf"/>
</dbReference>
<dbReference type="InterPro" id="IPR046980">
    <property type="entry name" value="KefG/KefF"/>
</dbReference>
<sequence length="187" mass="20556">MSKQILFVSGHTHMRDSLANKTILNDMKAMYPQATFDYLTESYPDFAFDVAKEQAKLEAADVIVIEYPMFWFNAPSIVQRWFEEVFLYGFAYGTGGDKLQGKTMIVSLTSGAPEEVYTADAAGTPGIESYLLPMKATAAYTGMKWGGFIYSGGMMSIGVDEATKQALTDKAKDHAKRLQALIASILG</sequence>
<dbReference type="SUPFAM" id="SSF52218">
    <property type="entry name" value="Flavoproteins"/>
    <property type="match status" value="1"/>
</dbReference>
<dbReference type="Proteomes" id="UP000707138">
    <property type="component" value="Unassembled WGS sequence"/>
</dbReference>
<keyword evidence="1" id="KW-0560">Oxidoreductase</keyword>
<feature type="domain" description="Flavodoxin-like fold" evidence="2">
    <location>
        <begin position="3"/>
        <end position="169"/>
    </location>
</feature>
<evidence type="ECO:0000259" key="2">
    <source>
        <dbReference type="Pfam" id="PF02525"/>
    </source>
</evidence>
<dbReference type="Pfam" id="PF02525">
    <property type="entry name" value="Flavodoxin_2"/>
    <property type="match status" value="1"/>
</dbReference>
<gene>
    <name evidence="3" type="ORF">H6A01_01295</name>
</gene>